<dbReference type="InterPro" id="IPR022369">
    <property type="entry name" value="Integral_membrane_TerC_rswitch"/>
</dbReference>
<comment type="subcellular location">
    <subcellularLocation>
        <location evidence="1">Membrane</location>
        <topology evidence="1">Multi-pass membrane protein</topology>
    </subcellularLocation>
</comment>
<dbReference type="NCBIfam" id="TIGR03718">
    <property type="entry name" value="R_switched_Alx"/>
    <property type="match status" value="1"/>
</dbReference>
<dbReference type="AlphaFoldDB" id="A0A099MIU3"/>
<proteinExistence type="inferred from homology"/>
<dbReference type="PANTHER" id="PTHR30238:SF0">
    <property type="entry name" value="THYLAKOID MEMBRANE PROTEIN TERC, CHLOROPLASTIC"/>
    <property type="match status" value="1"/>
</dbReference>
<gene>
    <name evidence="7" type="ORF">EA26_11640</name>
</gene>
<feature type="transmembrane region" description="Helical" evidence="6">
    <location>
        <begin position="246"/>
        <end position="267"/>
    </location>
</feature>
<evidence type="ECO:0000256" key="4">
    <source>
        <dbReference type="ARBA" id="ARBA00022989"/>
    </source>
</evidence>
<protein>
    <submittedName>
        <fullName evidence="7">Membrane protein</fullName>
    </submittedName>
</protein>
<name>A0A099MIU3_9VIBR</name>
<dbReference type="RefSeq" id="WP_039427551.1">
    <property type="nucleotide sequence ID" value="NZ_CP061844.1"/>
</dbReference>
<keyword evidence="8" id="KW-1185">Reference proteome</keyword>
<feature type="transmembrane region" description="Helical" evidence="6">
    <location>
        <begin position="217"/>
        <end position="240"/>
    </location>
</feature>
<evidence type="ECO:0000313" key="7">
    <source>
        <dbReference type="EMBL" id="KGK11925.1"/>
    </source>
</evidence>
<feature type="transmembrane region" description="Helical" evidence="6">
    <location>
        <begin position="20"/>
        <end position="40"/>
    </location>
</feature>
<dbReference type="InterPro" id="IPR005496">
    <property type="entry name" value="Integral_membrane_TerC"/>
</dbReference>
<dbReference type="eggNOG" id="COG0861">
    <property type="taxonomic scope" value="Bacteria"/>
</dbReference>
<dbReference type="PANTHER" id="PTHR30238">
    <property type="entry name" value="MEMBRANE BOUND PREDICTED REDOX MODULATOR"/>
    <property type="match status" value="1"/>
</dbReference>
<feature type="transmembrane region" description="Helical" evidence="6">
    <location>
        <begin position="92"/>
        <end position="115"/>
    </location>
</feature>
<evidence type="ECO:0000256" key="3">
    <source>
        <dbReference type="ARBA" id="ARBA00022692"/>
    </source>
</evidence>
<evidence type="ECO:0000256" key="2">
    <source>
        <dbReference type="ARBA" id="ARBA00007511"/>
    </source>
</evidence>
<reference evidence="7 8" key="1">
    <citation type="submission" date="2014-04" db="EMBL/GenBank/DDBJ databases">
        <title>Genome sequencing of Vibrio navarrensis strains.</title>
        <authorList>
            <person name="Gladney L.M."/>
            <person name="Katz L.S."/>
            <person name="Marino-Ramirez L."/>
            <person name="Jordan I.K."/>
        </authorList>
    </citation>
    <scope>NUCLEOTIDE SEQUENCE [LARGE SCALE GENOMIC DNA]</scope>
    <source>
        <strain evidence="7 8">ATCC 51183</strain>
    </source>
</reference>
<accession>A0A099MIU3</accession>
<evidence type="ECO:0000313" key="8">
    <source>
        <dbReference type="Proteomes" id="UP000029994"/>
    </source>
</evidence>
<comment type="caution">
    <text evidence="7">The sequence shown here is derived from an EMBL/GenBank/DDBJ whole genome shotgun (WGS) entry which is preliminary data.</text>
</comment>
<feature type="transmembrane region" description="Helical" evidence="6">
    <location>
        <begin position="305"/>
        <end position="322"/>
    </location>
</feature>
<sequence length="345" mass="38589">MSPIVSTSLLAESTPFFTSSAAMYGSFALLTLVLVSLDIWQTRGGSISMRRALGWSLMWFLLAFAFAATIFLCWDSYVPNSPYSHQEATMAFITGYLLEKSLSVDNLFVFAIVFAQYQVPESLRPRALLWGVIGALILRAIMIAVGAQLLAQYHWILYLFAAFLIWTGIQLAREKDEQTSLNPLPERLLRRYCKVSDTFHGQSLIVKRAGQWFATPMLIVITVIAVMDVMFALDSIPAIFSVTQEPFLVLAANVFALLGLRSLYFVLQAMMDKFVYLKPALSIIMVFIGVKMLLVGSVYEIPTLWSLSFLLFVMTSAIVASLKANQNRAKQALISLNITNQNSER</sequence>
<keyword evidence="3 6" id="KW-0812">Transmembrane</keyword>
<feature type="transmembrane region" description="Helical" evidence="6">
    <location>
        <begin position="52"/>
        <end position="72"/>
    </location>
</feature>
<dbReference type="Pfam" id="PF03741">
    <property type="entry name" value="TerC"/>
    <property type="match status" value="1"/>
</dbReference>
<keyword evidence="5 6" id="KW-0472">Membrane</keyword>
<dbReference type="EMBL" id="JMCG01000001">
    <property type="protein sequence ID" value="KGK11925.1"/>
    <property type="molecule type" value="Genomic_DNA"/>
</dbReference>
<organism evidence="7 8">
    <name type="scientific">Vibrio navarrensis</name>
    <dbReference type="NCBI Taxonomy" id="29495"/>
    <lineage>
        <taxon>Bacteria</taxon>
        <taxon>Pseudomonadati</taxon>
        <taxon>Pseudomonadota</taxon>
        <taxon>Gammaproteobacteria</taxon>
        <taxon>Vibrionales</taxon>
        <taxon>Vibrionaceae</taxon>
        <taxon>Vibrio</taxon>
    </lineage>
</organism>
<comment type="similarity">
    <text evidence="2">Belongs to the TerC family.</text>
</comment>
<feature type="transmembrane region" description="Helical" evidence="6">
    <location>
        <begin position="155"/>
        <end position="172"/>
    </location>
</feature>
<feature type="transmembrane region" description="Helical" evidence="6">
    <location>
        <begin position="279"/>
        <end position="299"/>
    </location>
</feature>
<dbReference type="GO" id="GO:0016020">
    <property type="term" value="C:membrane"/>
    <property type="evidence" value="ECO:0007669"/>
    <property type="project" value="UniProtKB-SubCell"/>
</dbReference>
<dbReference type="Proteomes" id="UP000029994">
    <property type="component" value="Unassembled WGS sequence"/>
</dbReference>
<dbReference type="GeneID" id="43683821"/>
<feature type="transmembrane region" description="Helical" evidence="6">
    <location>
        <begin position="127"/>
        <end position="149"/>
    </location>
</feature>
<evidence type="ECO:0000256" key="1">
    <source>
        <dbReference type="ARBA" id="ARBA00004141"/>
    </source>
</evidence>
<evidence type="ECO:0000256" key="6">
    <source>
        <dbReference type="SAM" id="Phobius"/>
    </source>
</evidence>
<evidence type="ECO:0000256" key="5">
    <source>
        <dbReference type="ARBA" id="ARBA00023136"/>
    </source>
</evidence>
<keyword evidence="4 6" id="KW-1133">Transmembrane helix</keyword>